<dbReference type="InParanoid" id="A0A6I9R1U7"/>
<name>A0A6I9R1U7_ELAGV</name>
<gene>
    <name evidence="4" type="primary">LOC105042615</name>
</gene>
<dbReference type="InterPro" id="IPR002937">
    <property type="entry name" value="Amino_oxidase"/>
</dbReference>
<dbReference type="Gene3D" id="3.50.50.60">
    <property type="entry name" value="FAD/NAD(P)-binding domain"/>
    <property type="match status" value="1"/>
</dbReference>
<reference evidence="4" key="1">
    <citation type="submission" date="2025-08" db="UniProtKB">
        <authorList>
            <consortium name="RefSeq"/>
        </authorList>
    </citation>
    <scope>IDENTIFICATION</scope>
</reference>
<dbReference type="KEGG" id="egu:105042615"/>
<feature type="signal peptide" evidence="1">
    <location>
        <begin position="1"/>
        <end position="28"/>
    </location>
</feature>
<dbReference type="Gene3D" id="1.10.3110.10">
    <property type="entry name" value="protoporphyrinogen ix oxidase, domain 3"/>
    <property type="match status" value="1"/>
</dbReference>
<dbReference type="RefSeq" id="XP_010918200.1">
    <property type="nucleotide sequence ID" value="XM_010919898.1"/>
</dbReference>
<feature type="domain" description="Amine oxidase" evidence="2">
    <location>
        <begin position="11"/>
        <end position="152"/>
    </location>
</feature>
<evidence type="ECO:0000313" key="4">
    <source>
        <dbReference type="RefSeq" id="XP_010918200.1"/>
    </source>
</evidence>
<dbReference type="OrthoDB" id="5046242at2759"/>
<keyword evidence="3" id="KW-1185">Reference proteome</keyword>
<organism evidence="3 4">
    <name type="scientific">Elaeis guineensis var. tenera</name>
    <name type="common">Oil palm</name>
    <dbReference type="NCBI Taxonomy" id="51953"/>
    <lineage>
        <taxon>Eukaryota</taxon>
        <taxon>Viridiplantae</taxon>
        <taxon>Streptophyta</taxon>
        <taxon>Embryophyta</taxon>
        <taxon>Tracheophyta</taxon>
        <taxon>Spermatophyta</taxon>
        <taxon>Magnoliopsida</taxon>
        <taxon>Liliopsida</taxon>
        <taxon>Arecaceae</taxon>
        <taxon>Arecoideae</taxon>
        <taxon>Cocoseae</taxon>
        <taxon>Elaeidinae</taxon>
        <taxon>Elaeis</taxon>
    </lineage>
</organism>
<keyword evidence="1" id="KW-0732">Signal</keyword>
<dbReference type="GO" id="GO:0016491">
    <property type="term" value="F:oxidoreductase activity"/>
    <property type="evidence" value="ECO:0007669"/>
    <property type="project" value="InterPro"/>
</dbReference>
<evidence type="ECO:0000256" key="1">
    <source>
        <dbReference type="SAM" id="SignalP"/>
    </source>
</evidence>
<protein>
    <submittedName>
        <fullName evidence="4">Uncharacterized protein LOC105042615</fullName>
    </submittedName>
</protein>
<dbReference type="Gene3D" id="3.90.660.20">
    <property type="entry name" value="Protoporphyrinogen oxidase, mitochondrial, domain 2"/>
    <property type="match status" value="1"/>
</dbReference>
<evidence type="ECO:0000313" key="3">
    <source>
        <dbReference type="Proteomes" id="UP000504607"/>
    </source>
</evidence>
<dbReference type="Pfam" id="PF01593">
    <property type="entry name" value="Amino_oxidase"/>
    <property type="match status" value="1"/>
</dbReference>
<feature type="chain" id="PRO_5026706832" evidence="1">
    <location>
        <begin position="29"/>
        <end position="189"/>
    </location>
</feature>
<dbReference type="AlphaFoldDB" id="A0A6I9R1U7"/>
<sequence length="189" mass="21220">MHNTIVCFLQTHLAAFSVPFLLLEASDAIGGHIHTNSLDGFLLNCSFQIFLTAYLEAHCLLDYPFLHLHPFYSGALVYHAHRFHRIANPFRCSLHALASLSNPIGSLPKKSLINLACLRAASLLLFTPRFSISARLYTISFSSAIIDRFFRPFLASIFFNGRPALVMADRGRQKTGSMMDDGGRWKKVF</sequence>
<evidence type="ECO:0000259" key="2">
    <source>
        <dbReference type="Pfam" id="PF01593"/>
    </source>
</evidence>
<dbReference type="Proteomes" id="UP000504607">
    <property type="component" value="Chromosome 4"/>
</dbReference>
<accession>A0A6I9R1U7</accession>
<dbReference type="PANTHER" id="PTHR42841">
    <property type="entry name" value="AMINE OXIDASE"/>
    <property type="match status" value="1"/>
</dbReference>
<dbReference type="GeneID" id="105042615"/>
<proteinExistence type="predicted"/>
<dbReference type="InterPro" id="IPR036188">
    <property type="entry name" value="FAD/NAD-bd_sf"/>
</dbReference>
<dbReference type="SUPFAM" id="SSF51905">
    <property type="entry name" value="FAD/NAD(P)-binding domain"/>
    <property type="match status" value="1"/>
</dbReference>